<evidence type="ECO:0000256" key="1">
    <source>
        <dbReference type="ARBA" id="ARBA00005191"/>
    </source>
</evidence>
<dbReference type="PIRSF" id="PIRSF009264">
    <property type="entry name" value="TagBP_ald_AgaZ"/>
    <property type="match status" value="1"/>
</dbReference>
<dbReference type="Gene3D" id="3.20.20.70">
    <property type="entry name" value="Aldolase class I"/>
    <property type="match status" value="1"/>
</dbReference>
<evidence type="ECO:0000313" key="3">
    <source>
        <dbReference type="Proteomes" id="UP000228621"/>
    </source>
</evidence>
<dbReference type="UniPathway" id="UPA00704">
    <property type="reaction ID" value="UER00716"/>
</dbReference>
<dbReference type="Proteomes" id="UP000228621">
    <property type="component" value="Unassembled WGS sequence"/>
</dbReference>
<dbReference type="AlphaFoldDB" id="A0A2A5JN25"/>
<protein>
    <submittedName>
        <fullName evidence="2">D-tagatose-bisphosphate aldolase, class II, non-catalytic subunit</fullName>
    </submittedName>
</protein>
<name>A0A2A5JN25_PSEO7</name>
<dbReference type="InterPro" id="IPR012062">
    <property type="entry name" value="GatZ/KbaZ-like"/>
</dbReference>
<dbReference type="PANTHER" id="PTHR32502:SF2">
    <property type="entry name" value="D-TAGATOSE-1,6-BISPHOSPHATE ALDOLASE SUBUNIT KBAZ"/>
    <property type="match status" value="1"/>
</dbReference>
<comment type="pathway">
    <text evidence="1">Carbohydrate metabolism; D-tagatose 6-phosphate degradation; D-glyceraldehyde 3-phosphate and glycerone phosphate from D-tagatose 6-phosphate: step 2/2.</text>
</comment>
<dbReference type="OrthoDB" id="1672942at2"/>
<dbReference type="Gene3D" id="1.10.400.20">
    <property type="entry name" value="putative tagatose 6-phosphate kinase domain like"/>
    <property type="match status" value="1"/>
</dbReference>
<dbReference type="GO" id="GO:0009401">
    <property type="term" value="P:phosphoenolpyruvate-dependent sugar phosphotransferase system"/>
    <property type="evidence" value="ECO:0007669"/>
    <property type="project" value="TreeGrafter"/>
</dbReference>
<reference evidence="3" key="1">
    <citation type="journal article" date="2019" name="Genome Announc.">
        <title>Draft Genome Sequence of Pseudoalteromonas piscicida Strain 36Y ROTHPW, an Hypersaline Seawater Isolate from the South Coast of Sonora, Mexico.</title>
        <authorList>
            <person name="Sanchez-Diaz R."/>
            <person name="Molina-Garza Z.J."/>
            <person name="Cruz-Suarez L.E."/>
            <person name="Selvin J."/>
            <person name="Kiran G.S."/>
            <person name="Ibarra-Gamez J.C."/>
            <person name="Gomez-Gil B."/>
            <person name="Galaviz-Silva L."/>
        </authorList>
    </citation>
    <scope>NUCLEOTIDE SEQUENCE [LARGE SCALE GENOMIC DNA]</scope>
    <source>
        <strain evidence="3">36Y_RITHPW</strain>
    </source>
</reference>
<organism evidence="2 3">
    <name type="scientific">Pseudoalteromonas piscicida</name>
    <dbReference type="NCBI Taxonomy" id="43662"/>
    <lineage>
        <taxon>Bacteria</taxon>
        <taxon>Pseudomonadati</taxon>
        <taxon>Pseudomonadota</taxon>
        <taxon>Gammaproteobacteria</taxon>
        <taxon>Alteromonadales</taxon>
        <taxon>Pseudoalteromonadaceae</taxon>
        <taxon>Pseudoalteromonas</taxon>
    </lineage>
</organism>
<dbReference type="RefSeq" id="WP_099643037.1">
    <property type="nucleotide sequence ID" value="NZ_NKHF01000074.1"/>
</dbReference>
<dbReference type="PANTHER" id="PTHR32502">
    <property type="entry name" value="N-ACETYLGALACTOSAMINE PERMEASE II COMPONENT-RELATED"/>
    <property type="match status" value="1"/>
</dbReference>
<gene>
    <name evidence="2" type="ORF">CEX98_15970</name>
</gene>
<dbReference type="GO" id="GO:2001059">
    <property type="term" value="P:D-tagatose 6-phosphate catabolic process"/>
    <property type="evidence" value="ECO:0007669"/>
    <property type="project" value="UniProtKB-UniPathway"/>
</dbReference>
<keyword evidence="3" id="KW-1185">Reference proteome</keyword>
<dbReference type="NCBIfam" id="TIGR02810">
    <property type="entry name" value="agaZ_gatZ"/>
    <property type="match status" value="1"/>
</dbReference>
<comment type="caution">
    <text evidence="2">The sequence shown here is derived from an EMBL/GenBank/DDBJ whole genome shotgun (WGS) entry which is preliminary data.</text>
</comment>
<proteinExistence type="predicted"/>
<dbReference type="EMBL" id="NKHF01000074">
    <property type="protein sequence ID" value="PCK30767.1"/>
    <property type="molecule type" value="Genomic_DNA"/>
</dbReference>
<dbReference type="Pfam" id="PF08013">
    <property type="entry name" value="GatZ_KbaZ-like"/>
    <property type="match status" value="1"/>
</dbReference>
<evidence type="ECO:0000313" key="2">
    <source>
        <dbReference type="EMBL" id="PCK30767.1"/>
    </source>
</evidence>
<dbReference type="SUPFAM" id="SSF51569">
    <property type="entry name" value="Aldolase"/>
    <property type="match status" value="1"/>
</dbReference>
<dbReference type="GO" id="GO:0005886">
    <property type="term" value="C:plasma membrane"/>
    <property type="evidence" value="ECO:0007669"/>
    <property type="project" value="TreeGrafter"/>
</dbReference>
<dbReference type="GO" id="GO:0005975">
    <property type="term" value="P:carbohydrate metabolic process"/>
    <property type="evidence" value="ECO:0007669"/>
    <property type="project" value="InterPro"/>
</dbReference>
<dbReference type="InterPro" id="IPR050303">
    <property type="entry name" value="GatZ_KbaZ_carbometab"/>
</dbReference>
<accession>A0A2A5JN25</accession>
<sequence length="429" mass="47536">MRRFQALIEANKSGKNSGIYAICSAHPWVLEAAIRYAKQENTLLLIEATANQVNQFGGYTGMLPADFIATVEAMADELGFDKNLLIFGGDHLGPVCWVNESSQAAMAKACTLVAEYVKAGFKKIHLDASMPCADDPEVLSDEIVANRAALLCKTAEETAIATFGQSDIVYVIGTEVPPPGGADEHIDSLQPTSQDAAGETLACHRDIFAQQGLEHAWQRVVAMVVQPGVEFDNTQVFDYKPEEAQALKGFISTVDNIAFEAHSTDYQTAGAYKSLIADHFAILKVGPELTFALREGLFALHHIEQRLIPGEHSHFVEVIEEVMLAEPTSWQRFYHGEPSQLRFLRQFSFSDRIRYYWHQEAVQAALTKMLANLQQQALPLPLISQYFPEFYQAVREGEIENTAKALVIAKIQRVVARYSTACFAMEKAS</sequence>
<dbReference type="InterPro" id="IPR013785">
    <property type="entry name" value="Aldolase_TIM"/>
</dbReference>